<dbReference type="Proteomes" id="UP000190911">
    <property type="component" value="Chromosome I"/>
</dbReference>
<gene>
    <name evidence="1" type="ORF">SAMN05878437_1406</name>
</gene>
<reference evidence="1 2" key="1">
    <citation type="submission" date="2016-11" db="EMBL/GenBank/DDBJ databases">
        <authorList>
            <person name="Jaros S."/>
            <person name="Januszkiewicz K."/>
            <person name="Wedrychowicz H."/>
        </authorList>
    </citation>
    <scope>NUCLEOTIDE SEQUENCE [LARGE SCALE GENOMIC DNA]</scope>
    <source>
        <strain evidence="1 2">ACAM 12</strain>
    </source>
</reference>
<organism evidence="1 2">
    <name type="scientific">Vreelandella subglaciescola</name>
    <dbReference type="NCBI Taxonomy" id="29571"/>
    <lineage>
        <taxon>Bacteria</taxon>
        <taxon>Pseudomonadati</taxon>
        <taxon>Pseudomonadota</taxon>
        <taxon>Gammaproteobacteria</taxon>
        <taxon>Oceanospirillales</taxon>
        <taxon>Halomonadaceae</taxon>
        <taxon>Vreelandella</taxon>
    </lineage>
</organism>
<evidence type="ECO:0000313" key="2">
    <source>
        <dbReference type="Proteomes" id="UP000190911"/>
    </source>
</evidence>
<dbReference type="InParanoid" id="A0A1M7GBE1"/>
<sequence>MDYTTLNQLRRLHPAWRLLLADHAPLIISFLDAAFIQPNARTLAEAPLRSQLEDLLFQLRENHGEDAFPRGAGDYLNDWADNGKGWLRKFYPPGSDEAHFDLTPATEKALSWLESLTQRQFVGTESRLRTVFDLLQQMIAGTETDKQARLDDLHSRRAAIDREIARVEAGDITLMDDTAQRERFQQLSGTAKELLADFRQVEQNFRQLDREAREQITAWEGSKGDLLARIFGERDAISDTDQGRTFRAFWEFLMSPSRQEELSEGLERVFELDAVQTLKPDARFKRIHFDWLDAGEQTQRTVARLSRQLRRFLDDQTYLENKRIMQLIQSLETQALGLRDAPPEATLMAMESPQAGINLAMERPLFSPPLKPVIESAVEVGDESDVDPEALFNQVVVERKRLEEHIRDTLRDRSQATLADVIERHPLQVGLAELVTYLSIASEHSHASFDDSQQDNIRWIDDTGTGRRARIQRIIFIR</sequence>
<dbReference type="InterPro" id="IPR021804">
    <property type="entry name" value="DUF3375"/>
</dbReference>
<dbReference type="AlphaFoldDB" id="A0A1M7GBE1"/>
<accession>A0A1M7GBE1</accession>
<evidence type="ECO:0008006" key="3">
    <source>
        <dbReference type="Google" id="ProtNLM"/>
    </source>
</evidence>
<dbReference type="EMBL" id="LT670847">
    <property type="protein sequence ID" value="SHM13506.1"/>
    <property type="molecule type" value="Genomic_DNA"/>
</dbReference>
<dbReference type="STRING" id="29571.SAMN05878437_1406"/>
<name>A0A1M7GBE1_9GAMM</name>
<evidence type="ECO:0000313" key="1">
    <source>
        <dbReference type="EMBL" id="SHM13506.1"/>
    </source>
</evidence>
<dbReference type="OrthoDB" id="138803at2"/>
<dbReference type="Pfam" id="PF11855">
    <property type="entry name" value="DUF3375"/>
    <property type="match status" value="1"/>
</dbReference>
<proteinExistence type="predicted"/>
<keyword evidence="2" id="KW-1185">Reference proteome</keyword>
<dbReference type="RefSeq" id="WP_079552413.1">
    <property type="nucleotide sequence ID" value="NZ_LT670847.1"/>
</dbReference>
<protein>
    <recommendedName>
        <fullName evidence="3">DUF3375 domain-containing protein</fullName>
    </recommendedName>
</protein>